<evidence type="ECO:0000313" key="2">
    <source>
        <dbReference type="EMBL" id="RZS99604.1"/>
    </source>
</evidence>
<dbReference type="Pfam" id="PF02581">
    <property type="entry name" value="TMP-TENI"/>
    <property type="match status" value="1"/>
</dbReference>
<keyword evidence="3" id="KW-1185">Reference proteome</keyword>
<dbReference type="OrthoDB" id="194683at2"/>
<dbReference type="Gene3D" id="3.20.20.70">
    <property type="entry name" value="Aldolase class I"/>
    <property type="match status" value="1"/>
</dbReference>
<reference evidence="2 3" key="1">
    <citation type="submission" date="2019-02" db="EMBL/GenBank/DDBJ databases">
        <title>Genomic Encyclopedia of Type Strains, Phase IV (KMG-IV): sequencing the most valuable type-strain genomes for metagenomic binning, comparative biology and taxonomic classification.</title>
        <authorList>
            <person name="Goeker M."/>
        </authorList>
    </citation>
    <scope>NUCLEOTIDE SEQUENCE [LARGE SCALE GENOMIC DNA]</scope>
    <source>
        <strain evidence="2 3">DSM 17196</strain>
    </source>
</reference>
<dbReference type="Proteomes" id="UP000292262">
    <property type="component" value="Unassembled WGS sequence"/>
</dbReference>
<accession>A0A4Q7PGG2</accession>
<sequence>MLIVLTSEKEIVNEAALINQLFEAGLHRLHLRKPQFTKSEYSKLLDQIEPQHYKKIMLHEYHDLVNAYDLRGMHLQEKARRDLKRNLENFLAINEKSGYKVSSSFHTVEEIKDCGGLFEYVLLSPVFSSISKLGYKGKNFDVNGVDEYVIGMGGINQDTLQATYDLGYQGVGVLGGVWNTTKPLESFKAIKSSYDAIFQNAIT</sequence>
<dbReference type="InterPro" id="IPR022998">
    <property type="entry name" value="ThiamineP_synth_TenI"/>
</dbReference>
<name>A0A4Q7PGG2_9FLAO</name>
<dbReference type="InterPro" id="IPR013785">
    <property type="entry name" value="Aldolase_TIM"/>
</dbReference>
<dbReference type="SUPFAM" id="SSF51391">
    <property type="entry name" value="Thiamin phosphate synthase"/>
    <property type="match status" value="1"/>
</dbReference>
<proteinExistence type="predicted"/>
<protein>
    <submittedName>
        <fullName evidence="2">Thiamine-phosphate pyrophosphorylase</fullName>
    </submittedName>
</protein>
<dbReference type="AlphaFoldDB" id="A0A4Q7PGG2"/>
<dbReference type="GO" id="GO:0009228">
    <property type="term" value="P:thiamine biosynthetic process"/>
    <property type="evidence" value="ECO:0007669"/>
    <property type="project" value="UniProtKB-KW"/>
</dbReference>
<evidence type="ECO:0000259" key="1">
    <source>
        <dbReference type="Pfam" id="PF02581"/>
    </source>
</evidence>
<feature type="domain" description="Thiamine phosphate synthase/TenI" evidence="1">
    <location>
        <begin position="6"/>
        <end position="175"/>
    </location>
</feature>
<organism evidence="2 3">
    <name type="scientific">Aquimarina brevivitae</name>
    <dbReference type="NCBI Taxonomy" id="323412"/>
    <lineage>
        <taxon>Bacteria</taxon>
        <taxon>Pseudomonadati</taxon>
        <taxon>Bacteroidota</taxon>
        <taxon>Flavobacteriia</taxon>
        <taxon>Flavobacteriales</taxon>
        <taxon>Flavobacteriaceae</taxon>
        <taxon>Aquimarina</taxon>
    </lineage>
</organism>
<dbReference type="EMBL" id="SGXE01000001">
    <property type="protein sequence ID" value="RZS99604.1"/>
    <property type="molecule type" value="Genomic_DNA"/>
</dbReference>
<gene>
    <name evidence="2" type="ORF">EV197_0827</name>
</gene>
<evidence type="ECO:0000313" key="3">
    <source>
        <dbReference type="Proteomes" id="UP000292262"/>
    </source>
</evidence>
<comment type="caution">
    <text evidence="2">The sequence shown here is derived from an EMBL/GenBank/DDBJ whole genome shotgun (WGS) entry which is preliminary data.</text>
</comment>
<dbReference type="RefSeq" id="WP_130285429.1">
    <property type="nucleotide sequence ID" value="NZ_SGXE01000001.1"/>
</dbReference>
<dbReference type="InterPro" id="IPR036206">
    <property type="entry name" value="ThiamineP_synth_sf"/>
</dbReference>